<gene>
    <name evidence="2" type="ORF">E2562_002081</name>
</gene>
<name>A0A6G1EDT0_9ORYZ</name>
<evidence type="ECO:0000313" key="2">
    <source>
        <dbReference type="EMBL" id="KAF0922831.1"/>
    </source>
</evidence>
<feature type="region of interest" description="Disordered" evidence="1">
    <location>
        <begin position="1"/>
        <end position="50"/>
    </location>
</feature>
<comment type="caution">
    <text evidence="2">The sequence shown here is derived from an EMBL/GenBank/DDBJ whole genome shotgun (WGS) entry which is preliminary data.</text>
</comment>
<organism evidence="2 3">
    <name type="scientific">Oryza meyeriana var. granulata</name>
    <dbReference type="NCBI Taxonomy" id="110450"/>
    <lineage>
        <taxon>Eukaryota</taxon>
        <taxon>Viridiplantae</taxon>
        <taxon>Streptophyta</taxon>
        <taxon>Embryophyta</taxon>
        <taxon>Tracheophyta</taxon>
        <taxon>Spermatophyta</taxon>
        <taxon>Magnoliopsida</taxon>
        <taxon>Liliopsida</taxon>
        <taxon>Poales</taxon>
        <taxon>Poaceae</taxon>
        <taxon>BOP clade</taxon>
        <taxon>Oryzoideae</taxon>
        <taxon>Oryzeae</taxon>
        <taxon>Oryzinae</taxon>
        <taxon>Oryza</taxon>
        <taxon>Oryza meyeriana</taxon>
    </lineage>
</organism>
<sequence length="172" mass="17726">MSPPAAAPLRGRLLPPRAAPPPSSSLQQPAGKFPQAPPPPQFVPPPARGFPTQALVRAAVSAASRILHTGGRTGAASPPISTGAVIHPSDPTRPTTAPPRPGHPPFSGDVQATAARGKYTVTIGDGQAVAPIDDNTADINLQKDWSLGDEEEFQRQSNLGVPVTDSFNSQGD</sequence>
<reference evidence="2 3" key="1">
    <citation type="submission" date="2019-11" db="EMBL/GenBank/DDBJ databases">
        <title>Whole genome sequence of Oryza granulata.</title>
        <authorList>
            <person name="Li W."/>
        </authorList>
    </citation>
    <scope>NUCLEOTIDE SEQUENCE [LARGE SCALE GENOMIC DNA]</scope>
    <source>
        <strain evidence="3">cv. Menghai</strain>
        <tissue evidence="2">Leaf</tissue>
    </source>
</reference>
<keyword evidence="3" id="KW-1185">Reference proteome</keyword>
<evidence type="ECO:0000313" key="3">
    <source>
        <dbReference type="Proteomes" id="UP000479710"/>
    </source>
</evidence>
<dbReference type="Proteomes" id="UP000479710">
    <property type="component" value="Unassembled WGS sequence"/>
</dbReference>
<feature type="region of interest" description="Disordered" evidence="1">
    <location>
        <begin position="149"/>
        <end position="172"/>
    </location>
</feature>
<feature type="compositionally biased region" description="Polar residues" evidence="1">
    <location>
        <begin position="155"/>
        <end position="172"/>
    </location>
</feature>
<proteinExistence type="predicted"/>
<dbReference type="AlphaFoldDB" id="A0A6G1EDT0"/>
<feature type="compositionally biased region" description="Pro residues" evidence="1">
    <location>
        <begin position="35"/>
        <end position="48"/>
    </location>
</feature>
<feature type="compositionally biased region" description="Low complexity" evidence="1">
    <location>
        <begin position="24"/>
        <end position="34"/>
    </location>
</feature>
<feature type="compositionally biased region" description="Low complexity" evidence="1">
    <location>
        <begin position="7"/>
        <end position="16"/>
    </location>
</feature>
<protein>
    <submittedName>
        <fullName evidence="2">Uncharacterized protein</fullName>
    </submittedName>
</protein>
<feature type="region of interest" description="Disordered" evidence="1">
    <location>
        <begin position="69"/>
        <end position="110"/>
    </location>
</feature>
<evidence type="ECO:0000256" key="1">
    <source>
        <dbReference type="SAM" id="MobiDB-lite"/>
    </source>
</evidence>
<accession>A0A6G1EDT0</accession>
<dbReference type="EMBL" id="SPHZ02000003">
    <property type="protein sequence ID" value="KAF0922831.1"/>
    <property type="molecule type" value="Genomic_DNA"/>
</dbReference>